<feature type="region of interest" description="Disordered" evidence="4">
    <location>
        <begin position="149"/>
        <end position="311"/>
    </location>
</feature>
<dbReference type="PANTHER" id="PTHR47391">
    <property type="entry name" value="BIORIENTATION OF CHROMOSOMES IN CELL DIVISION 1 LIKE 1"/>
    <property type="match status" value="1"/>
</dbReference>
<dbReference type="GO" id="GO:0005694">
    <property type="term" value="C:chromosome"/>
    <property type="evidence" value="ECO:0007669"/>
    <property type="project" value="UniProtKB-SubCell"/>
</dbReference>
<evidence type="ECO:0000259" key="5">
    <source>
        <dbReference type="Pfam" id="PF05205"/>
    </source>
</evidence>
<dbReference type="Proteomes" id="UP000515129">
    <property type="component" value="Chromosome 14"/>
</dbReference>
<gene>
    <name evidence="7" type="primary">LOC113114396</name>
</gene>
<dbReference type="Pfam" id="PF05205">
    <property type="entry name" value="COMPASS-Shg1"/>
    <property type="match status" value="1"/>
</dbReference>
<dbReference type="InterPro" id="IPR043244">
    <property type="entry name" value="BOD1L1"/>
</dbReference>
<reference evidence="7" key="1">
    <citation type="submission" date="2025-08" db="UniProtKB">
        <authorList>
            <consortium name="RefSeq"/>
        </authorList>
    </citation>
    <scope>IDENTIFICATION</scope>
    <source>
        <strain evidence="7">Wakin</strain>
        <tissue evidence="7">Muscle</tissue>
    </source>
</reference>
<feature type="compositionally biased region" description="Basic and acidic residues" evidence="4">
    <location>
        <begin position="248"/>
        <end position="257"/>
    </location>
</feature>
<evidence type="ECO:0000256" key="2">
    <source>
        <dbReference type="ARBA" id="ARBA00008463"/>
    </source>
</evidence>
<feature type="compositionally biased region" description="Polar residues" evidence="4">
    <location>
        <begin position="270"/>
        <end position="281"/>
    </location>
</feature>
<feature type="compositionally biased region" description="Acidic residues" evidence="4">
    <location>
        <begin position="285"/>
        <end position="301"/>
    </location>
</feature>
<proteinExistence type="inferred from homology"/>
<dbReference type="PANTHER" id="PTHR47391:SF1">
    <property type="entry name" value="BIORIENTATION OF CHROMOSOMES IN CELL DIVISION 1 LIKE 1"/>
    <property type="match status" value="1"/>
</dbReference>
<evidence type="ECO:0000256" key="1">
    <source>
        <dbReference type="ARBA" id="ARBA00004286"/>
    </source>
</evidence>
<name>A0A6P6QUP9_CARAU</name>
<feature type="compositionally biased region" description="Acidic residues" evidence="4">
    <location>
        <begin position="204"/>
        <end position="215"/>
    </location>
</feature>
<dbReference type="RefSeq" id="XP_026137113.1">
    <property type="nucleotide sequence ID" value="XM_026281328.1"/>
</dbReference>
<feature type="compositionally biased region" description="Acidic residues" evidence="4">
    <location>
        <begin position="182"/>
        <end position="196"/>
    </location>
</feature>
<comment type="similarity">
    <text evidence="2">Belongs to the BOD1 family.</text>
</comment>
<dbReference type="AlphaFoldDB" id="A0A6P6QUP9"/>
<keyword evidence="6" id="KW-1185">Reference proteome</keyword>
<dbReference type="GeneID" id="113114396"/>
<evidence type="ECO:0000313" key="7">
    <source>
        <dbReference type="RefSeq" id="XP_026137113.1"/>
    </source>
</evidence>
<protein>
    <submittedName>
        <fullName evidence="7">Biorientation of chromosomes in cell division protein 1-like 1</fullName>
    </submittedName>
</protein>
<accession>A0A6P6QUP9</accession>
<feature type="compositionally biased region" description="Basic and acidic residues" evidence="4">
    <location>
        <begin position="228"/>
        <end position="239"/>
    </location>
</feature>
<comment type="subcellular location">
    <subcellularLocation>
        <location evidence="1">Chromosome</location>
    </subcellularLocation>
</comment>
<dbReference type="OrthoDB" id="7605699at2759"/>
<dbReference type="InterPro" id="IPR055264">
    <property type="entry name" value="BOD1/SHG1_dom"/>
</dbReference>
<feature type="domain" description="BOD1/SHG1" evidence="5">
    <location>
        <begin position="15"/>
        <end position="110"/>
    </location>
</feature>
<sequence>MSALHPGDPQLVSMIVSHLKTEGLFDQFRRDCLADVDTKPAYLHLRQRVDNFVSNHLANHTWSPQLNKNQLRNSIRQLVLQSGMLEQGVDRIVAQVVDPKVHHSFRPQVERVVRKFLSPNSHVEEDEIPPVAPPLPVENQEVELLTADIGNDPAPAGCSGADDVQIPETSGTDPSLEHRDEEMDISLPEETEEQPEEPQPGKQEEEEEETEEVKDEGDAGNSSKSSGKIREENRTDTDSQKPSSVKQKTRERLREEYSLEDSDLDGLSDITVSSVHTSDLSSFEGDSDEDEPLSESTEEGEISSGGEKRIT</sequence>
<organism evidence="6 7">
    <name type="scientific">Carassius auratus</name>
    <name type="common">Goldfish</name>
    <dbReference type="NCBI Taxonomy" id="7957"/>
    <lineage>
        <taxon>Eukaryota</taxon>
        <taxon>Metazoa</taxon>
        <taxon>Chordata</taxon>
        <taxon>Craniata</taxon>
        <taxon>Vertebrata</taxon>
        <taxon>Euteleostomi</taxon>
        <taxon>Actinopterygii</taxon>
        <taxon>Neopterygii</taxon>
        <taxon>Teleostei</taxon>
        <taxon>Ostariophysi</taxon>
        <taxon>Cypriniformes</taxon>
        <taxon>Cyprinidae</taxon>
        <taxon>Cyprininae</taxon>
        <taxon>Carassius</taxon>
    </lineage>
</organism>
<evidence type="ECO:0000256" key="3">
    <source>
        <dbReference type="ARBA" id="ARBA00022454"/>
    </source>
</evidence>
<dbReference type="KEGG" id="caua:113114396"/>
<evidence type="ECO:0000256" key="4">
    <source>
        <dbReference type="SAM" id="MobiDB-lite"/>
    </source>
</evidence>
<evidence type="ECO:0000313" key="6">
    <source>
        <dbReference type="Proteomes" id="UP000515129"/>
    </source>
</evidence>
<keyword evidence="3" id="KW-0158">Chromosome</keyword>